<evidence type="ECO:0000313" key="6">
    <source>
        <dbReference type="EMBL" id="MPL89281.1"/>
    </source>
</evidence>
<feature type="transmembrane region" description="Helical" evidence="5">
    <location>
        <begin position="206"/>
        <end position="229"/>
    </location>
</feature>
<evidence type="ECO:0000256" key="2">
    <source>
        <dbReference type="ARBA" id="ARBA00022692"/>
    </source>
</evidence>
<evidence type="ECO:0000256" key="1">
    <source>
        <dbReference type="ARBA" id="ARBA00004141"/>
    </source>
</evidence>
<evidence type="ECO:0008006" key="7">
    <source>
        <dbReference type="Google" id="ProtNLM"/>
    </source>
</evidence>
<evidence type="ECO:0000256" key="3">
    <source>
        <dbReference type="ARBA" id="ARBA00022989"/>
    </source>
</evidence>
<name>A0A644VDD4_9ZZZZ</name>
<protein>
    <recommendedName>
        <fullName evidence="7">Inner membrane protein YbhI</fullName>
    </recommendedName>
</protein>
<feature type="transmembrane region" description="Helical" evidence="5">
    <location>
        <begin position="282"/>
        <end position="300"/>
    </location>
</feature>
<dbReference type="InterPro" id="IPR001898">
    <property type="entry name" value="SLC13A/DASS"/>
</dbReference>
<organism evidence="6">
    <name type="scientific">bioreactor metagenome</name>
    <dbReference type="NCBI Taxonomy" id="1076179"/>
    <lineage>
        <taxon>unclassified sequences</taxon>
        <taxon>metagenomes</taxon>
        <taxon>ecological metagenomes</taxon>
    </lineage>
</organism>
<dbReference type="GO" id="GO:1905039">
    <property type="term" value="P:carboxylic acid transmembrane transport"/>
    <property type="evidence" value="ECO:0007669"/>
    <property type="project" value="UniProtKB-ARBA"/>
</dbReference>
<sequence>MGKNKPQIGFILGVIVALLIANINIPGLERPGQLCMAFSFMTIIFWAFQITQPGYTSGLYLVLLTVFGVAKSTLIFSVWSASMMWLIIGAFMIAGAVKESGLGERIAYKYIIEYVSSFKSIIIGIFILTFILSLLIPHPWPRAFMIMSVMAVVIKSAKIPKEDAVKIGFTVFASSVPVSLIFLTGDATISPLAIQSSGQVLGWMGWFRLMGPPAIIASIISCFMILILFKPSQEVHVDKDEMRKKLVELGPMTGKEKRTAFWIILAIILWMTDTIHGVDIGWVTVFIAMMMAMPIVGKILTPASWSGVPVHVLVFLTAAVAIGRVGGATGMNAWIATTILPAAVPTNPFILAAFITTVAIIIHMLLGSVIAVMGIVIPAMIAFTSSMGVNPLVPALLAYTAVASHYVLPFQHLNMLVGLGDDNGMYSQKECIKFGVPFIIVIYIVTVAIEVPWWKFCGLW</sequence>
<evidence type="ECO:0000256" key="5">
    <source>
        <dbReference type="SAM" id="Phobius"/>
    </source>
</evidence>
<comment type="caution">
    <text evidence="6">The sequence shown here is derived from an EMBL/GenBank/DDBJ whole genome shotgun (WGS) entry which is preliminary data.</text>
</comment>
<evidence type="ECO:0000256" key="4">
    <source>
        <dbReference type="ARBA" id="ARBA00023136"/>
    </source>
</evidence>
<keyword evidence="4 5" id="KW-0472">Membrane</keyword>
<dbReference type="Pfam" id="PF00939">
    <property type="entry name" value="Na_sulph_symp"/>
    <property type="match status" value="1"/>
</dbReference>
<feature type="transmembrane region" description="Helical" evidence="5">
    <location>
        <begin position="114"/>
        <end position="134"/>
    </location>
</feature>
<feature type="transmembrane region" description="Helical" evidence="5">
    <location>
        <begin position="312"/>
        <end position="337"/>
    </location>
</feature>
<reference evidence="6" key="1">
    <citation type="submission" date="2019-08" db="EMBL/GenBank/DDBJ databases">
        <authorList>
            <person name="Kucharzyk K."/>
            <person name="Murdoch R.W."/>
            <person name="Higgins S."/>
            <person name="Loffler F."/>
        </authorList>
    </citation>
    <scope>NUCLEOTIDE SEQUENCE</scope>
</reference>
<feature type="transmembrane region" description="Helical" evidence="5">
    <location>
        <begin position="259"/>
        <end position="276"/>
    </location>
</feature>
<dbReference type="AlphaFoldDB" id="A0A644VDD4"/>
<dbReference type="GO" id="GO:0008514">
    <property type="term" value="F:organic anion transmembrane transporter activity"/>
    <property type="evidence" value="ECO:0007669"/>
    <property type="project" value="UniProtKB-ARBA"/>
</dbReference>
<comment type="subcellular location">
    <subcellularLocation>
        <location evidence="1">Membrane</location>
        <topology evidence="1">Multi-pass membrane protein</topology>
    </subcellularLocation>
</comment>
<keyword evidence="2 5" id="KW-0812">Transmembrane</keyword>
<feature type="transmembrane region" description="Helical" evidence="5">
    <location>
        <begin position="349"/>
        <end position="377"/>
    </location>
</feature>
<dbReference type="GO" id="GO:0005886">
    <property type="term" value="C:plasma membrane"/>
    <property type="evidence" value="ECO:0007669"/>
    <property type="project" value="TreeGrafter"/>
</dbReference>
<dbReference type="PANTHER" id="PTHR10283:SF82">
    <property type="entry name" value="SOLUTE CARRIER FAMILY 13 MEMBER 2"/>
    <property type="match status" value="1"/>
</dbReference>
<feature type="transmembrane region" description="Helical" evidence="5">
    <location>
        <begin position="7"/>
        <end position="25"/>
    </location>
</feature>
<dbReference type="PANTHER" id="PTHR10283">
    <property type="entry name" value="SOLUTE CARRIER FAMILY 13 MEMBER"/>
    <property type="match status" value="1"/>
</dbReference>
<accession>A0A644VDD4</accession>
<dbReference type="EMBL" id="VSSQ01000276">
    <property type="protein sequence ID" value="MPL89281.1"/>
    <property type="molecule type" value="Genomic_DNA"/>
</dbReference>
<keyword evidence="3 5" id="KW-1133">Transmembrane helix</keyword>
<proteinExistence type="predicted"/>
<feature type="transmembrane region" description="Helical" evidence="5">
    <location>
        <begin position="434"/>
        <end position="454"/>
    </location>
</feature>
<gene>
    <name evidence="6" type="ORF">SDC9_35315</name>
</gene>
<feature type="transmembrane region" description="Helical" evidence="5">
    <location>
        <begin position="169"/>
        <end position="194"/>
    </location>
</feature>
<feature type="transmembrane region" description="Helical" evidence="5">
    <location>
        <begin position="389"/>
        <end position="408"/>
    </location>
</feature>